<dbReference type="InterPro" id="IPR000001">
    <property type="entry name" value="Kringle"/>
</dbReference>
<evidence type="ECO:0000313" key="12">
    <source>
        <dbReference type="EMBL" id="CAL1155171.1"/>
    </source>
</evidence>
<evidence type="ECO:0000256" key="8">
    <source>
        <dbReference type="ARBA" id="ARBA00023180"/>
    </source>
</evidence>
<feature type="transmembrane region" description="Helical" evidence="9">
    <location>
        <begin position="681"/>
        <end position="712"/>
    </location>
</feature>
<keyword evidence="4 9" id="KW-0812">Transmembrane</keyword>
<keyword evidence="5 9" id="KW-1133">Transmembrane helix</keyword>
<evidence type="ECO:0000256" key="2">
    <source>
        <dbReference type="ARBA" id="ARBA00007168"/>
    </source>
</evidence>
<proteinExistence type="inferred from homology"/>
<dbReference type="SMART" id="SM00130">
    <property type="entry name" value="KR"/>
    <property type="match status" value="1"/>
</dbReference>
<evidence type="ECO:0000256" key="7">
    <source>
        <dbReference type="ARBA" id="ARBA00023157"/>
    </source>
</evidence>
<dbReference type="InterPro" id="IPR007603">
    <property type="entry name" value="Choline_transptr-like"/>
</dbReference>
<evidence type="ECO:0000313" key="14">
    <source>
        <dbReference type="Proteomes" id="UP001152797"/>
    </source>
</evidence>
<keyword evidence="8" id="KW-0325">Glycoprotein</keyword>
<protein>
    <submittedName>
        <fullName evidence="13">Choline transporter-like protein 5</fullName>
    </submittedName>
</protein>
<feature type="transmembrane region" description="Helical" evidence="9">
    <location>
        <begin position="797"/>
        <end position="819"/>
    </location>
</feature>
<evidence type="ECO:0000259" key="10">
    <source>
        <dbReference type="PROSITE" id="PS50070"/>
    </source>
</evidence>
<dbReference type="SUPFAM" id="SSF57440">
    <property type="entry name" value="Kringle-like"/>
    <property type="match status" value="1"/>
</dbReference>
<dbReference type="PANTHER" id="PTHR12385">
    <property type="entry name" value="CHOLINE TRANSPORTER-LIKE (SLC FAMILY 44)"/>
    <property type="match status" value="1"/>
</dbReference>
<feature type="transmembrane region" description="Helical" evidence="9">
    <location>
        <begin position="732"/>
        <end position="756"/>
    </location>
</feature>
<dbReference type="Proteomes" id="UP001152797">
    <property type="component" value="Unassembled WGS sequence"/>
</dbReference>
<dbReference type="Pfam" id="PF04515">
    <property type="entry name" value="Choline_transpo"/>
    <property type="match status" value="1"/>
</dbReference>
<evidence type="ECO:0000313" key="13">
    <source>
        <dbReference type="EMBL" id="CAL4789108.1"/>
    </source>
</evidence>
<organism evidence="11">
    <name type="scientific">Cladocopium goreaui</name>
    <dbReference type="NCBI Taxonomy" id="2562237"/>
    <lineage>
        <taxon>Eukaryota</taxon>
        <taxon>Sar</taxon>
        <taxon>Alveolata</taxon>
        <taxon>Dinophyceae</taxon>
        <taxon>Suessiales</taxon>
        <taxon>Symbiodiniaceae</taxon>
        <taxon>Cladocopium</taxon>
    </lineage>
</organism>
<keyword evidence="7" id="KW-1015">Disulfide bond</keyword>
<name>A0A9P1G6U4_9DINO</name>
<reference evidence="12" key="2">
    <citation type="submission" date="2024-04" db="EMBL/GenBank/DDBJ databases">
        <authorList>
            <person name="Chen Y."/>
            <person name="Shah S."/>
            <person name="Dougan E. K."/>
            <person name="Thang M."/>
            <person name="Chan C."/>
        </authorList>
    </citation>
    <scope>NUCLEOTIDE SEQUENCE [LARGE SCALE GENOMIC DNA]</scope>
</reference>
<dbReference type="AlphaFoldDB" id="A0A9P1G6U4"/>
<dbReference type="OrthoDB" id="420519at2759"/>
<evidence type="ECO:0000256" key="4">
    <source>
        <dbReference type="ARBA" id="ARBA00022692"/>
    </source>
</evidence>
<dbReference type="EMBL" id="CAMXCT030003001">
    <property type="protein sequence ID" value="CAL4789108.1"/>
    <property type="molecule type" value="Genomic_DNA"/>
</dbReference>
<feature type="transmembrane region" description="Helical" evidence="9">
    <location>
        <begin position="586"/>
        <end position="612"/>
    </location>
</feature>
<evidence type="ECO:0000256" key="9">
    <source>
        <dbReference type="SAM" id="Phobius"/>
    </source>
</evidence>
<feature type="transmembrane region" description="Helical" evidence="9">
    <location>
        <begin position="349"/>
        <end position="372"/>
    </location>
</feature>
<evidence type="ECO:0000256" key="6">
    <source>
        <dbReference type="ARBA" id="ARBA00023136"/>
    </source>
</evidence>
<sequence length="931" mass="101697">MGACCSCCCRKSKEEEEDRKFKKGGDNDLSNGPVTKRSCTDLWCLIVLLAAWVAYVVVTMAGLQDGVPSKLYLPRDYSGAYCNLEENWNSGPNLKGFEFLSYTMNATATTDLIVKQLLCSSAVSDFFSTSYGSSSTEYNEYLCACCLTPCARCEGSFDVGGDLTSGDLESTVTSKLADLKGSTNPSSLFSGGGANGDIFTDMWSQATKYFNLVCLSSCSVSFDSVNSTTDTAIREWTYTMSDDSPMKVYWEALKTTGPTYIQDTITSQFKFKALPTSLCPYSAEKCIPMPGVEFKELYAGYCSFQMSAAVVDAMGSAATAVFESSGLASFQDSSTETFGKWMGDFEKSLPAFVLVAFLSFLIGFIFMVLLRFLIRPCVWFAVFLVLLKLCVGGGLCWVRSKQCAGAGLFETGQQVAVAVAVTATTAASNAVSGQSTSEAFTGDGADYRGVQSRTKMGYSCEVWGQGAAAAYTSTTYPSSGLVDNNFCRNPYNTNDINKAATIWCFTTDTSVKWQTCTPVGVIAPECTDGYAITNNDVRTLLEICAYVLWVLAAIYCLLVCCLLDRIRLAIAVNQVAAIFVKDTPRILIVPAIQAGIGILWILLWALSVSFLVSQVPDGYTSKEAYLTYEEAYGTATTPGKCTDKWPTGSVYKSETCELVNATVGYACWRCSPPRYIFDWRFFVSLFVFFWNNALNIAIGQCLIAGAVGVWFFTSNADKGSRRVIAQSTWNVFRYHLGSLAFGSFIIAVIQLIRAILKYYEKQAKQAKNRVLVLILKICGCLIWCFEKCVKFLNKNAYIQIALMGTNFCTSAKKAFFLILRNAFRFGTVAILGAMINVIGFLFIIAVSVALGYVILTGLYPEVAPAVSLVIYGCTAYVVAKLFMNVFGLAVDTTLQCFLACEEMDLHGDFVPSSMSRWLDKSKPIGADDDDD</sequence>
<dbReference type="Pfam" id="PF00051">
    <property type="entry name" value="Kringle"/>
    <property type="match status" value="1"/>
</dbReference>
<accession>A0A9P1G6U4</accession>
<feature type="transmembrane region" description="Helical" evidence="9">
    <location>
        <begin position="543"/>
        <end position="566"/>
    </location>
</feature>
<feature type="domain" description="Kringle" evidence="10">
    <location>
        <begin position="438"/>
        <end position="526"/>
    </location>
</feature>
<dbReference type="PROSITE" id="PS50070">
    <property type="entry name" value="KRINGLE_2"/>
    <property type="match status" value="1"/>
</dbReference>
<gene>
    <name evidence="11" type="ORF">C1SCF055_LOCUS27804</name>
</gene>
<feature type="transmembrane region" description="Helical" evidence="9">
    <location>
        <begin position="831"/>
        <end position="855"/>
    </location>
</feature>
<dbReference type="InterPro" id="IPR038178">
    <property type="entry name" value="Kringle_sf"/>
</dbReference>
<keyword evidence="3" id="KW-0420">Kringle</keyword>
<dbReference type="GO" id="GO:0016020">
    <property type="term" value="C:membrane"/>
    <property type="evidence" value="ECO:0007669"/>
    <property type="project" value="UniProtKB-SubCell"/>
</dbReference>
<evidence type="ECO:0000256" key="3">
    <source>
        <dbReference type="ARBA" id="ARBA00022572"/>
    </source>
</evidence>
<dbReference type="PANTHER" id="PTHR12385:SF14">
    <property type="entry name" value="CHOLINE TRANSPORTER-LIKE 2"/>
    <property type="match status" value="1"/>
</dbReference>
<dbReference type="EMBL" id="CAMXCT010003001">
    <property type="protein sequence ID" value="CAI4001796.1"/>
    <property type="molecule type" value="Genomic_DNA"/>
</dbReference>
<dbReference type="InterPro" id="IPR013806">
    <property type="entry name" value="Kringle-like"/>
</dbReference>
<evidence type="ECO:0000313" key="11">
    <source>
        <dbReference type="EMBL" id="CAI4001796.1"/>
    </source>
</evidence>
<comment type="subcellular location">
    <subcellularLocation>
        <location evidence="1">Membrane</location>
        <topology evidence="1">Multi-pass membrane protein</topology>
    </subcellularLocation>
</comment>
<keyword evidence="14" id="KW-1185">Reference proteome</keyword>
<dbReference type="EMBL" id="CAMXCT020003001">
    <property type="protein sequence ID" value="CAL1155171.1"/>
    <property type="molecule type" value="Genomic_DNA"/>
</dbReference>
<feature type="transmembrane region" description="Helical" evidence="9">
    <location>
        <begin position="861"/>
        <end position="879"/>
    </location>
</feature>
<comment type="caution">
    <text evidence="11">The sequence shown here is derived from an EMBL/GenBank/DDBJ whole genome shotgun (WGS) entry which is preliminary data.</text>
</comment>
<evidence type="ECO:0000256" key="5">
    <source>
        <dbReference type="ARBA" id="ARBA00022989"/>
    </source>
</evidence>
<feature type="transmembrane region" description="Helical" evidence="9">
    <location>
        <begin position="42"/>
        <end position="63"/>
    </location>
</feature>
<dbReference type="Gene3D" id="2.40.20.10">
    <property type="entry name" value="Plasminogen Kringle 4"/>
    <property type="match status" value="1"/>
</dbReference>
<comment type="similarity">
    <text evidence="2">Belongs to the CTL (choline transporter-like) family.</text>
</comment>
<dbReference type="GO" id="GO:0022857">
    <property type="term" value="F:transmembrane transporter activity"/>
    <property type="evidence" value="ECO:0007669"/>
    <property type="project" value="InterPro"/>
</dbReference>
<evidence type="ECO:0000256" key="1">
    <source>
        <dbReference type="ARBA" id="ARBA00004141"/>
    </source>
</evidence>
<feature type="transmembrane region" description="Helical" evidence="9">
    <location>
        <begin position="378"/>
        <end position="398"/>
    </location>
</feature>
<reference evidence="11" key="1">
    <citation type="submission" date="2022-10" db="EMBL/GenBank/DDBJ databases">
        <authorList>
            <person name="Chen Y."/>
            <person name="Dougan E. K."/>
            <person name="Chan C."/>
            <person name="Rhodes N."/>
            <person name="Thang M."/>
        </authorList>
    </citation>
    <scope>NUCLEOTIDE SEQUENCE</scope>
</reference>
<keyword evidence="6 9" id="KW-0472">Membrane</keyword>